<dbReference type="AlphaFoldDB" id="M8C8Y9"/>
<accession>M8C8Y9</accession>
<evidence type="ECO:0000256" key="1">
    <source>
        <dbReference type="SAM" id="MobiDB-lite"/>
    </source>
</evidence>
<name>M8C8Y9_AEGTA</name>
<evidence type="ECO:0000313" key="2">
    <source>
        <dbReference type="EnsemblPlants" id="EMT23522"/>
    </source>
</evidence>
<reference evidence="2" key="1">
    <citation type="submission" date="2015-06" db="UniProtKB">
        <authorList>
            <consortium name="EnsemblPlants"/>
        </authorList>
    </citation>
    <scope>IDENTIFICATION</scope>
</reference>
<feature type="compositionally biased region" description="Low complexity" evidence="1">
    <location>
        <begin position="31"/>
        <end position="50"/>
    </location>
</feature>
<organism evidence="2">
    <name type="scientific">Aegilops tauschii</name>
    <name type="common">Tausch's goatgrass</name>
    <name type="synonym">Aegilops squarrosa</name>
    <dbReference type="NCBI Taxonomy" id="37682"/>
    <lineage>
        <taxon>Eukaryota</taxon>
        <taxon>Viridiplantae</taxon>
        <taxon>Streptophyta</taxon>
        <taxon>Embryophyta</taxon>
        <taxon>Tracheophyta</taxon>
        <taxon>Spermatophyta</taxon>
        <taxon>Magnoliopsida</taxon>
        <taxon>Liliopsida</taxon>
        <taxon>Poales</taxon>
        <taxon>Poaceae</taxon>
        <taxon>BOP clade</taxon>
        <taxon>Pooideae</taxon>
        <taxon>Triticodae</taxon>
        <taxon>Triticeae</taxon>
        <taxon>Triticinae</taxon>
        <taxon>Aegilops</taxon>
    </lineage>
</organism>
<proteinExistence type="predicted"/>
<feature type="compositionally biased region" description="Low complexity" evidence="1">
    <location>
        <begin position="59"/>
        <end position="70"/>
    </location>
</feature>
<dbReference type="EnsemblPlants" id="EMT23522">
    <property type="protein sequence ID" value="EMT23522"/>
    <property type="gene ID" value="F775_00209"/>
</dbReference>
<sequence>MAGLAPPSTCAMTGLAPLSTSSVAAIAPLSTSPMSASAPPPASTVLSPVPLFTSTMAPSSSSHHQSIPLSHHSHRQQGPPEEADMNPQDQDPRGLDDCSVREEFVTIYNKITGDTRGILQVLKINNLDRYERTSLEPREKIKSTERFKDFTSWFAESGNDI</sequence>
<protein>
    <submittedName>
        <fullName evidence="2">Uncharacterized protein</fullName>
    </submittedName>
</protein>
<feature type="region of interest" description="Disordered" evidence="1">
    <location>
        <begin position="31"/>
        <end position="98"/>
    </location>
</feature>